<sequence>MATAGRPRGFDREAAVDSAMLLFWERGYDRASLDELRRVMGAGKGISSASFYAAFESKDALYREALSRYLTLHGGMVGILREQGLPPRERLERALRASIAVQGDSAHPLGCMLTLSAPFSSGPGNGAQEGAHAVAAAGRAYTREVLRDCLQAGVNAGDLASGADLPGLLALYDGFLLGVSIQVRDGVPMAAIEAAVTSAMAAWDACRTGR</sequence>
<dbReference type="PATRIC" id="fig|762836.4.peg.4702"/>
<reference evidence="6" key="1">
    <citation type="journal article" date="2016" name="Front. Microbiol.">
        <title>Molecular Keys to the Janthinobacterium and Duganella spp. Interaction with the Plant Pathogen Fusarium graminearum.</title>
        <authorList>
            <person name="Haack F.S."/>
            <person name="Poehlein A."/>
            <person name="Kroger C."/>
            <person name="Voigt C.A."/>
            <person name="Piepenbring M."/>
            <person name="Bode H.B."/>
            <person name="Daniel R."/>
            <person name="Schafer W."/>
            <person name="Streit W.R."/>
        </authorList>
    </citation>
    <scope>NUCLEOTIDE SEQUENCE [LARGE SCALE GENOMIC DNA]</scope>
    <source>
        <strain evidence="6">T54</strain>
    </source>
</reference>
<comment type="caution">
    <text evidence="5">The sequence shown here is derived from an EMBL/GenBank/DDBJ whole genome shotgun (WGS) entry which is preliminary data.</text>
</comment>
<gene>
    <name evidence="5" type="primary">comR_5</name>
    <name evidence="5" type="ORF">DUPY_45710</name>
</gene>
<evidence type="ECO:0000313" key="6">
    <source>
        <dbReference type="Proteomes" id="UP000175989"/>
    </source>
</evidence>
<dbReference type="InterPro" id="IPR001647">
    <property type="entry name" value="HTH_TetR"/>
</dbReference>
<evidence type="ECO:0000256" key="2">
    <source>
        <dbReference type="ARBA" id="ARBA00023125"/>
    </source>
</evidence>
<protein>
    <submittedName>
        <fullName evidence="5">HTH-type transcriptional repressor ComR</fullName>
    </submittedName>
</protein>
<dbReference type="PANTHER" id="PTHR47506">
    <property type="entry name" value="TRANSCRIPTIONAL REGULATORY PROTEIN"/>
    <property type="match status" value="1"/>
</dbReference>
<evidence type="ECO:0000313" key="5">
    <source>
        <dbReference type="EMBL" id="OEZ94421.1"/>
    </source>
</evidence>
<organism evidence="5 6">
    <name type="scientific">Duganella phyllosphaerae</name>
    <dbReference type="NCBI Taxonomy" id="762836"/>
    <lineage>
        <taxon>Bacteria</taxon>
        <taxon>Pseudomonadati</taxon>
        <taxon>Pseudomonadota</taxon>
        <taxon>Betaproteobacteria</taxon>
        <taxon>Burkholderiales</taxon>
        <taxon>Oxalobacteraceae</taxon>
        <taxon>Telluria group</taxon>
        <taxon>Duganella</taxon>
    </lineage>
</organism>
<dbReference type="OrthoDB" id="270177at2"/>
<dbReference type="Gene3D" id="1.10.357.10">
    <property type="entry name" value="Tetracycline Repressor, domain 2"/>
    <property type="match status" value="1"/>
</dbReference>
<keyword evidence="3" id="KW-0804">Transcription</keyword>
<dbReference type="PANTHER" id="PTHR47506:SF1">
    <property type="entry name" value="HTH-TYPE TRANSCRIPTIONAL REGULATOR YJDC"/>
    <property type="match status" value="1"/>
</dbReference>
<dbReference type="SUPFAM" id="SSF46689">
    <property type="entry name" value="Homeodomain-like"/>
    <property type="match status" value="1"/>
</dbReference>
<keyword evidence="1" id="KW-0805">Transcription regulation</keyword>
<dbReference type="Proteomes" id="UP000175989">
    <property type="component" value="Unassembled WGS sequence"/>
</dbReference>
<keyword evidence="2" id="KW-0238">DNA-binding</keyword>
<dbReference type="InterPro" id="IPR036271">
    <property type="entry name" value="Tet_transcr_reg_TetR-rel_C_sf"/>
</dbReference>
<dbReference type="AlphaFoldDB" id="A0A1E7WC36"/>
<dbReference type="EMBL" id="LROM01000133">
    <property type="protein sequence ID" value="OEZ94421.1"/>
    <property type="molecule type" value="Genomic_DNA"/>
</dbReference>
<dbReference type="Gene3D" id="1.10.10.60">
    <property type="entry name" value="Homeodomain-like"/>
    <property type="match status" value="1"/>
</dbReference>
<evidence type="ECO:0000256" key="1">
    <source>
        <dbReference type="ARBA" id="ARBA00023015"/>
    </source>
</evidence>
<dbReference type="RefSeq" id="WP_070251431.1">
    <property type="nucleotide sequence ID" value="NZ_LROM01000133.1"/>
</dbReference>
<dbReference type="Pfam" id="PF00440">
    <property type="entry name" value="TetR_N"/>
    <property type="match status" value="1"/>
</dbReference>
<evidence type="ECO:0000256" key="3">
    <source>
        <dbReference type="ARBA" id="ARBA00023163"/>
    </source>
</evidence>
<evidence type="ECO:0000259" key="4">
    <source>
        <dbReference type="Pfam" id="PF00440"/>
    </source>
</evidence>
<dbReference type="SUPFAM" id="SSF48498">
    <property type="entry name" value="Tetracyclin repressor-like, C-terminal domain"/>
    <property type="match status" value="1"/>
</dbReference>
<dbReference type="GO" id="GO:0003677">
    <property type="term" value="F:DNA binding"/>
    <property type="evidence" value="ECO:0007669"/>
    <property type="project" value="UniProtKB-KW"/>
</dbReference>
<feature type="domain" description="HTH tetR-type" evidence="4">
    <location>
        <begin position="16"/>
        <end position="65"/>
    </location>
</feature>
<name>A0A1E7WC36_9BURK</name>
<accession>A0A1E7WC36</accession>
<dbReference type="InterPro" id="IPR009057">
    <property type="entry name" value="Homeodomain-like_sf"/>
</dbReference>
<keyword evidence="6" id="KW-1185">Reference proteome</keyword>
<proteinExistence type="predicted"/>